<keyword evidence="1" id="KW-0808">Transferase</keyword>
<keyword evidence="1" id="KW-0548">Nucleotidyltransferase</keyword>
<keyword evidence="2" id="KW-1185">Reference proteome</keyword>
<reference evidence="1 2" key="1">
    <citation type="journal article" date="2018" name="Front. Plant Sci.">
        <title>Red Clover (Trifolium pratense) and Zigzag Clover (T. medium) - A Picture of Genomic Similarities and Differences.</title>
        <authorList>
            <person name="Dluhosova J."/>
            <person name="Istvanek J."/>
            <person name="Nedelnik J."/>
            <person name="Repkova J."/>
        </authorList>
    </citation>
    <scope>NUCLEOTIDE SEQUENCE [LARGE SCALE GENOMIC DNA]</scope>
    <source>
        <strain evidence="2">cv. 10/8</strain>
        <tissue evidence="1">Leaf</tissue>
    </source>
</reference>
<evidence type="ECO:0000313" key="2">
    <source>
        <dbReference type="Proteomes" id="UP000265520"/>
    </source>
</evidence>
<name>A0A392NXF6_9FABA</name>
<dbReference type="AlphaFoldDB" id="A0A392NXF6"/>
<sequence>VLEKYSESSVDVRTFKQGEDPELTLSGGHSSKEEVYVIFQTSVS</sequence>
<protein>
    <submittedName>
        <fullName evidence="1">UTP-glucose 1 phosphate uridylyltransferase</fullName>
    </submittedName>
</protein>
<feature type="non-terminal residue" evidence="1">
    <location>
        <position position="1"/>
    </location>
</feature>
<organism evidence="1 2">
    <name type="scientific">Trifolium medium</name>
    <dbReference type="NCBI Taxonomy" id="97028"/>
    <lineage>
        <taxon>Eukaryota</taxon>
        <taxon>Viridiplantae</taxon>
        <taxon>Streptophyta</taxon>
        <taxon>Embryophyta</taxon>
        <taxon>Tracheophyta</taxon>
        <taxon>Spermatophyta</taxon>
        <taxon>Magnoliopsida</taxon>
        <taxon>eudicotyledons</taxon>
        <taxon>Gunneridae</taxon>
        <taxon>Pentapetalae</taxon>
        <taxon>rosids</taxon>
        <taxon>fabids</taxon>
        <taxon>Fabales</taxon>
        <taxon>Fabaceae</taxon>
        <taxon>Papilionoideae</taxon>
        <taxon>50 kb inversion clade</taxon>
        <taxon>NPAAA clade</taxon>
        <taxon>Hologalegina</taxon>
        <taxon>IRL clade</taxon>
        <taxon>Trifolieae</taxon>
        <taxon>Trifolium</taxon>
    </lineage>
</organism>
<proteinExistence type="predicted"/>
<dbReference type="GO" id="GO:0016779">
    <property type="term" value="F:nucleotidyltransferase activity"/>
    <property type="evidence" value="ECO:0007669"/>
    <property type="project" value="UniProtKB-KW"/>
</dbReference>
<comment type="caution">
    <text evidence="1">The sequence shown here is derived from an EMBL/GenBank/DDBJ whole genome shotgun (WGS) entry which is preliminary data.</text>
</comment>
<dbReference type="Proteomes" id="UP000265520">
    <property type="component" value="Unassembled WGS sequence"/>
</dbReference>
<dbReference type="EMBL" id="LXQA010053551">
    <property type="protein sequence ID" value="MCI03879.1"/>
    <property type="molecule type" value="Genomic_DNA"/>
</dbReference>
<gene>
    <name evidence="1" type="ORF">A2U01_0024920</name>
</gene>
<evidence type="ECO:0000313" key="1">
    <source>
        <dbReference type="EMBL" id="MCI03879.1"/>
    </source>
</evidence>
<accession>A0A392NXF6</accession>